<keyword evidence="4" id="KW-0677">Repeat</keyword>
<proteinExistence type="predicted"/>
<evidence type="ECO:0000259" key="10">
    <source>
        <dbReference type="Pfam" id="PF13183"/>
    </source>
</evidence>
<dbReference type="Gene3D" id="3.40.50.10420">
    <property type="entry name" value="NagB/RpiA/CoA transferase-like"/>
    <property type="match status" value="1"/>
</dbReference>
<evidence type="ECO:0000256" key="3">
    <source>
        <dbReference type="ARBA" id="ARBA00022723"/>
    </source>
</evidence>
<evidence type="ECO:0000256" key="1">
    <source>
        <dbReference type="ARBA" id="ARBA00022448"/>
    </source>
</evidence>
<reference evidence="12" key="1">
    <citation type="journal article" date="2023" name="Arch. Microbiol.">
        <title>Desulfoferula mesophilus gen. nov. sp. nov., a mesophilic sulfate-reducing bacterium isolated from a brackish lake sediment.</title>
        <authorList>
            <person name="Watanabe T."/>
            <person name="Yabe T."/>
            <person name="Tsuji J.M."/>
            <person name="Fukui M."/>
        </authorList>
    </citation>
    <scope>NUCLEOTIDE SEQUENCE [LARGE SCALE GENOMIC DNA]</scope>
    <source>
        <strain evidence="12">12FAK</strain>
    </source>
</reference>
<evidence type="ECO:0000256" key="4">
    <source>
        <dbReference type="ARBA" id="ARBA00022737"/>
    </source>
</evidence>
<gene>
    <name evidence="11" type="ORF">FAK_28100</name>
</gene>
<evidence type="ECO:0000259" key="9">
    <source>
        <dbReference type="Pfam" id="PF02754"/>
    </source>
</evidence>
<sequence>MSRASRRRYHQSLKGALDNRFLGQTLARFQTHYRGARAAGFAGLDFPALAEGVGEAKDAAIGHLPELFEQFKAKAEAAGATVHLARDAAQAREIIAGIAARAGVKKVVKSKSMTSEEIFLNPYLEAQGLQVTETDLGEWIIQLRHEKPSHMVAPAIHLSRSQVAELFTQVTGEKQDPEDIAALVEVARKRLRQAMLEADMGISGANFALASTGSIATVTNEGNARLVTTLPRVHVALVGLEKLVPDLNTPLKILQVLPRSVTGQPISTYVTWVTGAVECAANGGTKELHIVFLDNGRLALSQDPVFSQALRCLRCGSCANVCPIYGKVGGHHYGHVYIGAIGLILTYFYHGLEAGGELVKNCLNCQACKVNCPAGIDLPGLIKKTAGLVMAEEGRPLKNQLLRRVLNNRPLFHFLLRQAYLAQKPLAGGERLIRHLPLFFAPGQEFRSLPVVTAEPLRDRWERLAPRPAAPRLKVALFGGCLIDFVYPEQAEAFLGLLQGENVQVDYARDQTCCGLPAAMASEEETAREVARQNLAALDAEHHDYVLTLCASCASHLKNYPQLLADDPDWAKRAQHLADKVSDLASFLQKETGSAQGQEQDRSFAYHAPCHLCRGLGVHDASKELLAQAGYEYRPYDDEEVCCGFGGSYSLDFPELSAAILERKLSQVAATGADTLVTDCPGCVLQLEGGLDQLGSPIKVRHLAQALAEAKKEK</sequence>
<dbReference type="PANTHER" id="PTHR47153">
    <property type="entry name" value="LACTATE UTILIZATION PROTEIN B"/>
    <property type="match status" value="1"/>
</dbReference>
<dbReference type="KEGG" id="dmp:FAK_28100"/>
<keyword evidence="12" id="KW-1185">Reference proteome</keyword>
<dbReference type="NCBIfam" id="NF045670">
    <property type="entry name" value="quin_L_LdhH"/>
    <property type="match status" value="1"/>
</dbReference>
<dbReference type="SUPFAM" id="SSF46548">
    <property type="entry name" value="alpha-helical ferredoxin"/>
    <property type="match status" value="1"/>
</dbReference>
<dbReference type="InterPro" id="IPR003741">
    <property type="entry name" value="LUD_dom"/>
</dbReference>
<evidence type="ECO:0000256" key="7">
    <source>
        <dbReference type="ARBA" id="ARBA00023014"/>
    </source>
</evidence>
<keyword evidence="7" id="KW-0411">Iron-sulfur</keyword>
<dbReference type="InterPro" id="IPR054704">
    <property type="entry name" value="Quin_L_LdhH-like"/>
</dbReference>
<dbReference type="InterPro" id="IPR017900">
    <property type="entry name" value="4Fe4S_Fe_S_CS"/>
</dbReference>
<feature type="domain" description="Cysteine-rich" evidence="9">
    <location>
        <begin position="605"/>
        <end position="687"/>
    </location>
</feature>
<keyword evidence="2" id="KW-0004">4Fe-4S</keyword>
<dbReference type="EMBL" id="AP028679">
    <property type="protein sequence ID" value="BEQ15744.1"/>
    <property type="molecule type" value="Genomic_DNA"/>
</dbReference>
<keyword evidence="5" id="KW-0249">Electron transport</keyword>
<dbReference type="Pfam" id="PF02589">
    <property type="entry name" value="LUD_dom"/>
    <property type="match status" value="1"/>
</dbReference>
<dbReference type="GO" id="GO:0046872">
    <property type="term" value="F:metal ion binding"/>
    <property type="evidence" value="ECO:0007669"/>
    <property type="project" value="UniProtKB-KW"/>
</dbReference>
<dbReference type="InterPro" id="IPR009051">
    <property type="entry name" value="Helical_ferredxn"/>
</dbReference>
<keyword evidence="1" id="KW-0813">Transport</keyword>
<dbReference type="RefSeq" id="WP_338600608.1">
    <property type="nucleotide sequence ID" value="NZ_AP028679.1"/>
</dbReference>
<dbReference type="InterPro" id="IPR037171">
    <property type="entry name" value="NagB/RpiA_transferase-like"/>
</dbReference>
<dbReference type="PROSITE" id="PS00198">
    <property type="entry name" value="4FE4S_FER_1"/>
    <property type="match status" value="2"/>
</dbReference>
<dbReference type="GO" id="GO:0006089">
    <property type="term" value="P:lactate metabolic process"/>
    <property type="evidence" value="ECO:0007669"/>
    <property type="project" value="InterPro"/>
</dbReference>
<dbReference type="GO" id="GO:0051539">
    <property type="term" value="F:4 iron, 4 sulfur cluster binding"/>
    <property type="evidence" value="ECO:0007669"/>
    <property type="project" value="UniProtKB-KW"/>
</dbReference>
<evidence type="ECO:0000256" key="6">
    <source>
        <dbReference type="ARBA" id="ARBA00023004"/>
    </source>
</evidence>
<dbReference type="InterPro" id="IPR004017">
    <property type="entry name" value="Cys_rich_dom"/>
</dbReference>
<accession>A0AAU9ERH6</accession>
<evidence type="ECO:0000313" key="12">
    <source>
        <dbReference type="Proteomes" id="UP001366166"/>
    </source>
</evidence>
<dbReference type="Proteomes" id="UP001366166">
    <property type="component" value="Chromosome"/>
</dbReference>
<evidence type="ECO:0000313" key="11">
    <source>
        <dbReference type="EMBL" id="BEQ15744.1"/>
    </source>
</evidence>
<protein>
    <submittedName>
        <fullName evidence="11">(Fe-S)-binding protein</fullName>
    </submittedName>
</protein>
<dbReference type="PANTHER" id="PTHR47153:SF2">
    <property type="entry name" value="LACTATE UTILIZATION PROTEIN B"/>
    <property type="match status" value="1"/>
</dbReference>
<evidence type="ECO:0000256" key="2">
    <source>
        <dbReference type="ARBA" id="ARBA00022485"/>
    </source>
</evidence>
<dbReference type="Gene3D" id="1.10.1060.10">
    <property type="entry name" value="Alpha-helical ferredoxin"/>
    <property type="match status" value="1"/>
</dbReference>
<dbReference type="AlphaFoldDB" id="A0AAU9ERH6"/>
<feature type="domain" description="4Fe-4S ferredoxin-type" evidence="10">
    <location>
        <begin position="309"/>
        <end position="376"/>
    </location>
</feature>
<dbReference type="SUPFAM" id="SSF100950">
    <property type="entry name" value="NagB/RpiA/CoA transferase-like"/>
    <property type="match status" value="1"/>
</dbReference>
<evidence type="ECO:0000256" key="5">
    <source>
        <dbReference type="ARBA" id="ARBA00022982"/>
    </source>
</evidence>
<dbReference type="Pfam" id="PF02754">
    <property type="entry name" value="CCG"/>
    <property type="match status" value="2"/>
</dbReference>
<evidence type="ECO:0000259" key="8">
    <source>
        <dbReference type="Pfam" id="PF02589"/>
    </source>
</evidence>
<name>A0AAU9ERH6_9BACT</name>
<dbReference type="Pfam" id="PF13183">
    <property type="entry name" value="Fer4_8"/>
    <property type="match status" value="1"/>
</dbReference>
<feature type="domain" description="Cysteine-rich" evidence="9">
    <location>
        <begin position="475"/>
        <end position="558"/>
    </location>
</feature>
<keyword evidence="6" id="KW-0408">Iron</keyword>
<dbReference type="InterPro" id="IPR017896">
    <property type="entry name" value="4Fe4S_Fe-S-bd"/>
</dbReference>
<keyword evidence="3" id="KW-0479">Metal-binding</keyword>
<dbReference type="GO" id="GO:0016491">
    <property type="term" value="F:oxidoreductase activity"/>
    <property type="evidence" value="ECO:0007669"/>
    <property type="project" value="UniProtKB-ARBA"/>
</dbReference>
<feature type="domain" description="LUD" evidence="8">
    <location>
        <begin position="69"/>
        <end position="292"/>
    </location>
</feature>
<dbReference type="InterPro" id="IPR004452">
    <property type="entry name" value="LutB/LldF"/>
</dbReference>
<organism evidence="11 12">
    <name type="scientific">Desulfoferula mesophila</name>
    <dbReference type="NCBI Taxonomy" id="3058419"/>
    <lineage>
        <taxon>Bacteria</taxon>
        <taxon>Pseudomonadati</taxon>
        <taxon>Thermodesulfobacteriota</taxon>
        <taxon>Desulfarculia</taxon>
        <taxon>Desulfarculales</taxon>
        <taxon>Desulfarculaceae</taxon>
        <taxon>Desulfoferula</taxon>
    </lineage>
</organism>
<dbReference type="InterPro" id="IPR024185">
    <property type="entry name" value="FTHF_cligase-like_sf"/>
</dbReference>